<evidence type="ECO:0000256" key="13">
    <source>
        <dbReference type="PIRSR" id="PIRSR604385-2"/>
    </source>
</evidence>
<keyword evidence="7 13" id="KW-0460">Magnesium</keyword>
<evidence type="ECO:0000256" key="7">
    <source>
        <dbReference type="ARBA" id="ARBA00022842"/>
    </source>
</evidence>
<evidence type="ECO:0000256" key="5">
    <source>
        <dbReference type="ARBA" id="ARBA00022723"/>
    </source>
</evidence>
<evidence type="ECO:0000256" key="6">
    <source>
        <dbReference type="ARBA" id="ARBA00022801"/>
    </source>
</evidence>
<dbReference type="PANTHER" id="PTHR11839:SF5">
    <property type="entry name" value="ADP-RIBOSE PYROPHOSPHATASE"/>
    <property type="match status" value="1"/>
</dbReference>
<keyword evidence="6" id="KW-0378">Hydrolase</keyword>
<sequence length="234" mass="26391">MASIPKNDSSRHAPFRSTALSVPLLNRDDVELFKRETLHQGFFRLEALEFRHRLFEGDWSEPIRREVHSRFDAVGVLLYDPERDALVLVEQFRAGAIDDAVSPWKLELVAGLVEDGESLEDVARREAWEEAGCKVAELTKLHTYYPSPGACNEQVTLFCGLVDTQGLGGIHGLDEEHEDIRVHVMPFANAWELLAQGRLDNAMCLIGLHWLNSQRASLRAASQRALTQSETDEE</sequence>
<dbReference type="InterPro" id="IPR004385">
    <property type="entry name" value="NDP_pyrophosphatase"/>
</dbReference>
<dbReference type="PANTHER" id="PTHR11839">
    <property type="entry name" value="UDP/ADP-SUGAR PYROPHOSPHATASE"/>
    <property type="match status" value="1"/>
</dbReference>
<dbReference type="EMBL" id="BJXV01000006">
    <property type="protein sequence ID" value="GEN27664.1"/>
    <property type="molecule type" value="Genomic_DNA"/>
</dbReference>
<feature type="binding site" evidence="13">
    <location>
        <position position="130"/>
    </location>
    <ligand>
        <name>Mg(2+)</name>
        <dbReference type="ChEBI" id="CHEBI:18420"/>
        <label>1</label>
    </ligand>
</feature>
<dbReference type="RefSeq" id="WP_146874142.1">
    <property type="nucleotide sequence ID" value="NZ_BJXV01000006.1"/>
</dbReference>
<dbReference type="GO" id="GO:0005829">
    <property type="term" value="C:cytosol"/>
    <property type="evidence" value="ECO:0007669"/>
    <property type="project" value="TreeGrafter"/>
</dbReference>
<comment type="function">
    <text evidence="8">Acts on ADP-mannose and ADP-glucose as well as ADP-ribose. Prevents glycogen biosynthesis. The reaction catalyzed by this enzyme is a limiting step of the gluconeogenic process.</text>
</comment>
<dbReference type="AlphaFoldDB" id="A0A511UM27"/>
<evidence type="ECO:0000256" key="3">
    <source>
        <dbReference type="ARBA" id="ARBA00012453"/>
    </source>
</evidence>
<evidence type="ECO:0000313" key="16">
    <source>
        <dbReference type="Proteomes" id="UP000321303"/>
    </source>
</evidence>
<dbReference type="NCBIfam" id="TIGR00052">
    <property type="entry name" value="nudix-type nucleoside diphosphatase, YffH/AdpP family"/>
    <property type="match status" value="1"/>
</dbReference>
<comment type="cofactor">
    <cofactor evidence="1 13">
        <name>Mg(2+)</name>
        <dbReference type="ChEBI" id="CHEBI:18420"/>
    </cofactor>
</comment>
<dbReference type="GO" id="GO:0019144">
    <property type="term" value="F:ADP-sugar diphosphatase activity"/>
    <property type="evidence" value="ECO:0007669"/>
    <property type="project" value="TreeGrafter"/>
</dbReference>
<keyword evidence="16" id="KW-1185">Reference proteome</keyword>
<evidence type="ECO:0000256" key="4">
    <source>
        <dbReference type="ARBA" id="ARBA00013297"/>
    </source>
</evidence>
<dbReference type="GO" id="GO:0047631">
    <property type="term" value="F:ADP-ribose diphosphatase activity"/>
    <property type="evidence" value="ECO:0007669"/>
    <property type="project" value="UniProtKB-EC"/>
</dbReference>
<comment type="catalytic activity">
    <reaction evidence="12">
        <text>ADP-D-ribose + H2O = D-ribose 5-phosphate + AMP + 2 H(+)</text>
        <dbReference type="Rhea" id="RHEA:10412"/>
        <dbReference type="ChEBI" id="CHEBI:15377"/>
        <dbReference type="ChEBI" id="CHEBI:15378"/>
        <dbReference type="ChEBI" id="CHEBI:57967"/>
        <dbReference type="ChEBI" id="CHEBI:78346"/>
        <dbReference type="ChEBI" id="CHEBI:456215"/>
        <dbReference type="EC" id="3.6.1.13"/>
    </reaction>
</comment>
<feature type="binding site" evidence="13">
    <location>
        <position position="126"/>
    </location>
    <ligand>
        <name>Mg(2+)</name>
        <dbReference type="ChEBI" id="CHEBI:18420"/>
        <label>1</label>
    </ligand>
</feature>
<dbReference type="OrthoDB" id="5292471at2"/>
<dbReference type="GO" id="GO:0019693">
    <property type="term" value="P:ribose phosphate metabolic process"/>
    <property type="evidence" value="ECO:0007669"/>
    <property type="project" value="TreeGrafter"/>
</dbReference>
<comment type="similarity">
    <text evidence="2">Belongs to the Nudix hydrolase family. NudF subfamily.</text>
</comment>
<comment type="caution">
    <text evidence="15">The sequence shown here is derived from an EMBL/GenBank/DDBJ whole genome shotgun (WGS) entry which is preliminary data.</text>
</comment>
<organism evidence="15 16">
    <name type="scientific">Halovibrio variabilis</name>
    <dbReference type="NCBI Taxonomy" id="31910"/>
    <lineage>
        <taxon>Bacteria</taxon>
        <taxon>Pseudomonadati</taxon>
        <taxon>Pseudomonadota</taxon>
        <taxon>Gammaproteobacteria</taxon>
        <taxon>Oceanospirillales</taxon>
        <taxon>Halomonadaceae</taxon>
        <taxon>Halovibrio</taxon>
    </lineage>
</organism>
<evidence type="ECO:0000256" key="10">
    <source>
        <dbReference type="ARBA" id="ARBA00030308"/>
    </source>
</evidence>
<dbReference type="Pfam" id="PF00293">
    <property type="entry name" value="NUDIX"/>
    <property type="match status" value="1"/>
</dbReference>
<feature type="binding site" evidence="13">
    <location>
        <position position="178"/>
    </location>
    <ligand>
        <name>Mg(2+)</name>
        <dbReference type="ChEBI" id="CHEBI:18420"/>
        <label>1</label>
    </ligand>
</feature>
<dbReference type="SUPFAM" id="SSF55811">
    <property type="entry name" value="Nudix"/>
    <property type="match status" value="1"/>
</dbReference>
<dbReference type="PROSITE" id="PS51462">
    <property type="entry name" value="NUDIX"/>
    <property type="match status" value="1"/>
</dbReference>
<protein>
    <recommendedName>
        <fullName evidence="4">ADP-ribose pyrophosphatase</fullName>
        <ecNumber evidence="3">3.6.1.13</ecNumber>
    </recommendedName>
    <alternativeName>
        <fullName evidence="9">ADP-ribose diphosphatase</fullName>
    </alternativeName>
    <alternativeName>
        <fullName evidence="11">ADP-ribose phosphohydrolase</fullName>
    </alternativeName>
    <alternativeName>
        <fullName evidence="10">Adenosine diphosphoribose pyrophosphatase</fullName>
    </alternativeName>
</protein>
<evidence type="ECO:0000256" key="1">
    <source>
        <dbReference type="ARBA" id="ARBA00001946"/>
    </source>
</evidence>
<evidence type="ECO:0000256" key="9">
    <source>
        <dbReference type="ARBA" id="ARBA00030162"/>
    </source>
</evidence>
<dbReference type="PROSITE" id="PS00893">
    <property type="entry name" value="NUDIX_BOX"/>
    <property type="match status" value="1"/>
</dbReference>
<dbReference type="CDD" id="cd24155">
    <property type="entry name" value="NUDIX_ADPRase"/>
    <property type="match status" value="1"/>
</dbReference>
<reference evidence="15 16" key="1">
    <citation type="submission" date="2019-07" db="EMBL/GenBank/DDBJ databases">
        <title>Whole genome shotgun sequence of Halomonas variabilis NBRC 102410.</title>
        <authorList>
            <person name="Hosoyama A."/>
            <person name="Uohara A."/>
            <person name="Ohji S."/>
            <person name="Ichikawa N."/>
        </authorList>
    </citation>
    <scope>NUCLEOTIDE SEQUENCE [LARGE SCALE GENOMIC DNA]</scope>
    <source>
        <strain evidence="15 16">NBRC 102410</strain>
    </source>
</reference>
<dbReference type="Gene3D" id="3.90.79.10">
    <property type="entry name" value="Nucleoside Triphosphate Pyrophosphohydrolase"/>
    <property type="match status" value="1"/>
</dbReference>
<evidence type="ECO:0000256" key="11">
    <source>
        <dbReference type="ARBA" id="ARBA00033056"/>
    </source>
</evidence>
<dbReference type="GO" id="GO:0046872">
    <property type="term" value="F:metal ion binding"/>
    <property type="evidence" value="ECO:0007669"/>
    <property type="project" value="UniProtKB-KW"/>
</dbReference>
<evidence type="ECO:0000313" key="15">
    <source>
        <dbReference type="EMBL" id="GEN27664.1"/>
    </source>
</evidence>
<dbReference type="EC" id="3.6.1.13" evidence="3"/>
<accession>A0A511UM27</accession>
<name>A0A511UM27_9GAMM</name>
<evidence type="ECO:0000256" key="2">
    <source>
        <dbReference type="ARBA" id="ARBA00007482"/>
    </source>
</evidence>
<dbReference type="InterPro" id="IPR000086">
    <property type="entry name" value="NUDIX_hydrolase_dom"/>
</dbReference>
<dbReference type="GO" id="GO:0006753">
    <property type="term" value="P:nucleoside phosphate metabolic process"/>
    <property type="evidence" value="ECO:0007669"/>
    <property type="project" value="TreeGrafter"/>
</dbReference>
<feature type="binding site" evidence="13">
    <location>
        <position position="110"/>
    </location>
    <ligand>
        <name>Mg(2+)</name>
        <dbReference type="ChEBI" id="CHEBI:18420"/>
        <label>1</label>
    </ligand>
</feature>
<keyword evidence="5 13" id="KW-0479">Metal-binding</keyword>
<evidence type="ECO:0000256" key="12">
    <source>
        <dbReference type="ARBA" id="ARBA00049546"/>
    </source>
</evidence>
<evidence type="ECO:0000256" key="8">
    <source>
        <dbReference type="ARBA" id="ARBA00025164"/>
    </source>
</evidence>
<dbReference type="InterPro" id="IPR020084">
    <property type="entry name" value="NUDIX_hydrolase_CS"/>
</dbReference>
<dbReference type="Proteomes" id="UP000321303">
    <property type="component" value="Unassembled WGS sequence"/>
</dbReference>
<proteinExistence type="inferred from homology"/>
<feature type="domain" description="Nudix hydrolase" evidence="14">
    <location>
        <begin position="69"/>
        <end position="207"/>
    </location>
</feature>
<gene>
    <name evidence="15" type="primary">nudF</name>
    <name evidence="15" type="ORF">HVA01_13100</name>
</gene>
<dbReference type="InterPro" id="IPR015797">
    <property type="entry name" value="NUDIX_hydrolase-like_dom_sf"/>
</dbReference>
<evidence type="ECO:0000259" key="14">
    <source>
        <dbReference type="PROSITE" id="PS51462"/>
    </source>
</evidence>